<evidence type="ECO:0000313" key="3">
    <source>
        <dbReference type="EMBL" id="WUO47191.1"/>
    </source>
</evidence>
<dbReference type="Proteomes" id="UP001432075">
    <property type="component" value="Chromosome"/>
</dbReference>
<feature type="region of interest" description="Disordered" evidence="1">
    <location>
        <begin position="80"/>
        <end position="105"/>
    </location>
</feature>
<keyword evidence="2" id="KW-0732">Signal</keyword>
<keyword evidence="4" id="KW-1185">Reference proteome</keyword>
<gene>
    <name evidence="3" type="ORF">OHU17_15775</name>
</gene>
<organism evidence="3 4">
    <name type="scientific">Streptomyces goshikiensis</name>
    <dbReference type="NCBI Taxonomy" id="1942"/>
    <lineage>
        <taxon>Bacteria</taxon>
        <taxon>Bacillati</taxon>
        <taxon>Actinomycetota</taxon>
        <taxon>Actinomycetes</taxon>
        <taxon>Kitasatosporales</taxon>
        <taxon>Streptomycetaceae</taxon>
        <taxon>Streptomyces</taxon>
    </lineage>
</organism>
<evidence type="ECO:0000313" key="4">
    <source>
        <dbReference type="Proteomes" id="UP001432075"/>
    </source>
</evidence>
<feature type="signal peptide" evidence="2">
    <location>
        <begin position="1"/>
        <end position="15"/>
    </location>
</feature>
<dbReference type="PROSITE" id="PS51257">
    <property type="entry name" value="PROKAR_LIPOPROTEIN"/>
    <property type="match status" value="1"/>
</dbReference>
<dbReference type="RefSeq" id="WP_037791408.1">
    <property type="nucleotide sequence ID" value="NZ_BMVE01000001.1"/>
</dbReference>
<accession>A0ABZ1RLH0</accession>
<feature type="compositionally biased region" description="Low complexity" evidence="1">
    <location>
        <begin position="27"/>
        <end position="54"/>
    </location>
</feature>
<proteinExistence type="predicted"/>
<sequence length="263" mass="27392">MHRSASRFTRVLACAAVPVILTVAGCSSDSGKDSGSGSDNGKKSGSSSSSSSSKPKPKASAELEKVAYATLPDPCKAMSEKSIDSLVPQAKDKSGAATKSNDLSSRASCSWNGLDVDGLKGSKYRWLAVSLVRYESHASLGSGNKRAEEQYKKQVESAKATQDATDVKVEPAGSIGDEGTSVVYGVKKDVQFFNTTIVARTQNVVVTVDYNGASYEGADAPEQAQLMENAIAAAKETVASVEAANKGEAKQESPKPEQSPSGQ</sequence>
<dbReference type="GeneID" id="91410965"/>
<reference evidence="3" key="1">
    <citation type="submission" date="2022-10" db="EMBL/GenBank/DDBJ databases">
        <title>The complete genomes of actinobacterial strains from the NBC collection.</title>
        <authorList>
            <person name="Joergensen T.S."/>
            <person name="Alvarez Arevalo M."/>
            <person name="Sterndorff E.B."/>
            <person name="Faurdal D."/>
            <person name="Vuksanovic O."/>
            <person name="Mourched A.-S."/>
            <person name="Charusanti P."/>
            <person name="Shaw S."/>
            <person name="Blin K."/>
            <person name="Weber T."/>
        </authorList>
    </citation>
    <scope>NUCLEOTIDE SEQUENCE</scope>
    <source>
        <strain evidence="3">NBC_00283</strain>
    </source>
</reference>
<evidence type="ECO:0000256" key="2">
    <source>
        <dbReference type="SAM" id="SignalP"/>
    </source>
</evidence>
<dbReference type="EMBL" id="CP108057">
    <property type="protein sequence ID" value="WUO47191.1"/>
    <property type="molecule type" value="Genomic_DNA"/>
</dbReference>
<evidence type="ECO:0000256" key="1">
    <source>
        <dbReference type="SAM" id="MobiDB-lite"/>
    </source>
</evidence>
<feature type="region of interest" description="Disordered" evidence="1">
    <location>
        <begin position="25"/>
        <end position="62"/>
    </location>
</feature>
<protein>
    <submittedName>
        <fullName evidence="3">DUF3558 family protein</fullName>
    </submittedName>
</protein>
<feature type="region of interest" description="Disordered" evidence="1">
    <location>
        <begin position="242"/>
        <end position="263"/>
    </location>
</feature>
<name>A0ABZ1RLH0_9ACTN</name>
<feature type="compositionally biased region" description="Basic and acidic residues" evidence="1">
    <location>
        <begin position="245"/>
        <end position="255"/>
    </location>
</feature>
<feature type="chain" id="PRO_5045663496" evidence="2">
    <location>
        <begin position="16"/>
        <end position="263"/>
    </location>
</feature>